<accession>A0A1G7UFL5</accession>
<evidence type="ECO:0000256" key="1">
    <source>
        <dbReference type="ARBA" id="ARBA00004141"/>
    </source>
</evidence>
<dbReference type="NCBIfam" id="NF004482">
    <property type="entry name" value="PRK05815.2-4"/>
    <property type="match status" value="1"/>
</dbReference>
<evidence type="ECO:0000256" key="4">
    <source>
        <dbReference type="ARBA" id="ARBA00022547"/>
    </source>
</evidence>
<feature type="transmembrane region" description="Helical" evidence="11">
    <location>
        <begin position="184"/>
        <end position="209"/>
    </location>
</feature>
<comment type="function">
    <text evidence="11 12">Key component of the proton channel; it plays a direct role in the translocation of protons across the membrane.</text>
</comment>
<dbReference type="OrthoDB" id="9809130at2"/>
<dbReference type="STRING" id="83401.SAMN05421742_101310"/>
<dbReference type="RefSeq" id="WP_092614298.1">
    <property type="nucleotide sequence ID" value="NZ_FNCV01000001.1"/>
</dbReference>
<gene>
    <name evidence="11" type="primary">atpB</name>
    <name evidence="13" type="ORF">SAMN05421742_101310</name>
</gene>
<comment type="similarity">
    <text evidence="2 11 12">Belongs to the ATPase A chain family.</text>
</comment>
<dbReference type="Proteomes" id="UP000217076">
    <property type="component" value="Unassembled WGS sequence"/>
</dbReference>
<dbReference type="PANTHER" id="PTHR11410:SF0">
    <property type="entry name" value="ATP SYNTHASE SUBUNIT A"/>
    <property type="match status" value="1"/>
</dbReference>
<name>A0A1G7UFL5_9PROT</name>
<keyword evidence="7 11" id="KW-1133">Transmembrane helix</keyword>
<evidence type="ECO:0000256" key="5">
    <source>
        <dbReference type="ARBA" id="ARBA00022692"/>
    </source>
</evidence>
<dbReference type="InterPro" id="IPR023011">
    <property type="entry name" value="ATP_synth_F0_asu_AS"/>
</dbReference>
<keyword evidence="9 11" id="KW-0472">Membrane</keyword>
<feature type="transmembrane region" description="Helical" evidence="11">
    <location>
        <begin position="29"/>
        <end position="47"/>
    </location>
</feature>
<dbReference type="SUPFAM" id="SSF81336">
    <property type="entry name" value="F1F0 ATP synthase subunit A"/>
    <property type="match status" value="1"/>
</dbReference>
<evidence type="ECO:0000256" key="9">
    <source>
        <dbReference type="ARBA" id="ARBA00023136"/>
    </source>
</evidence>
<feature type="transmembrane region" description="Helical" evidence="11">
    <location>
        <begin position="83"/>
        <end position="107"/>
    </location>
</feature>
<keyword evidence="8 11" id="KW-0406">Ion transport</keyword>
<evidence type="ECO:0000256" key="8">
    <source>
        <dbReference type="ARBA" id="ARBA00023065"/>
    </source>
</evidence>
<keyword evidence="14" id="KW-1185">Reference proteome</keyword>
<evidence type="ECO:0000313" key="13">
    <source>
        <dbReference type="EMBL" id="SDG46108.1"/>
    </source>
</evidence>
<dbReference type="HAMAP" id="MF_01393">
    <property type="entry name" value="ATP_synth_a_bact"/>
    <property type="match status" value="1"/>
</dbReference>
<evidence type="ECO:0000256" key="12">
    <source>
        <dbReference type="RuleBase" id="RU000483"/>
    </source>
</evidence>
<evidence type="ECO:0000256" key="3">
    <source>
        <dbReference type="ARBA" id="ARBA00022448"/>
    </source>
</evidence>
<keyword evidence="6 11" id="KW-0375">Hydrogen ion transport</keyword>
<keyword evidence="5 11" id="KW-0812">Transmembrane</keyword>
<feature type="transmembrane region" description="Helical" evidence="11">
    <location>
        <begin position="113"/>
        <end position="133"/>
    </location>
</feature>
<dbReference type="NCBIfam" id="TIGR01131">
    <property type="entry name" value="ATP_synt_6_or_A"/>
    <property type="match status" value="1"/>
</dbReference>
<keyword evidence="3 11" id="KW-0813">Transport</keyword>
<evidence type="ECO:0000256" key="6">
    <source>
        <dbReference type="ARBA" id="ARBA00022781"/>
    </source>
</evidence>
<dbReference type="Gene3D" id="1.20.120.220">
    <property type="entry name" value="ATP synthase, F0 complex, subunit A"/>
    <property type="match status" value="1"/>
</dbReference>
<dbReference type="CDD" id="cd00310">
    <property type="entry name" value="ATP-synt_Fo_a_6"/>
    <property type="match status" value="1"/>
</dbReference>
<evidence type="ECO:0000256" key="10">
    <source>
        <dbReference type="ARBA" id="ARBA00023310"/>
    </source>
</evidence>
<dbReference type="GO" id="GO:0005886">
    <property type="term" value="C:plasma membrane"/>
    <property type="evidence" value="ECO:0007669"/>
    <property type="project" value="UniProtKB-SubCell"/>
</dbReference>
<dbReference type="PANTHER" id="PTHR11410">
    <property type="entry name" value="ATP SYNTHASE SUBUNIT A"/>
    <property type="match status" value="1"/>
</dbReference>
<evidence type="ECO:0000256" key="11">
    <source>
        <dbReference type="HAMAP-Rule" id="MF_01393"/>
    </source>
</evidence>
<feature type="transmembrane region" description="Helical" evidence="11">
    <location>
        <begin position="215"/>
        <end position="234"/>
    </location>
</feature>
<dbReference type="InterPro" id="IPR045083">
    <property type="entry name" value="ATP_synth_F0_asu_bact/mt"/>
</dbReference>
<protein>
    <recommendedName>
        <fullName evidence="11 12">ATP synthase subunit a</fullName>
    </recommendedName>
    <alternativeName>
        <fullName evidence="11">ATP synthase F0 sector subunit a</fullName>
    </alternativeName>
    <alternativeName>
        <fullName evidence="11">F-ATPase subunit 6</fullName>
    </alternativeName>
</protein>
<proteinExistence type="inferred from homology"/>
<organism evidence="13 14">
    <name type="scientific">Roseospirillum parvum</name>
    <dbReference type="NCBI Taxonomy" id="83401"/>
    <lineage>
        <taxon>Bacteria</taxon>
        <taxon>Pseudomonadati</taxon>
        <taxon>Pseudomonadota</taxon>
        <taxon>Alphaproteobacteria</taxon>
        <taxon>Rhodospirillales</taxon>
        <taxon>Rhodospirillaceae</taxon>
        <taxon>Roseospirillum</taxon>
    </lineage>
</organism>
<dbReference type="GO" id="GO:0045259">
    <property type="term" value="C:proton-transporting ATP synthase complex"/>
    <property type="evidence" value="ECO:0007669"/>
    <property type="project" value="UniProtKB-KW"/>
</dbReference>
<dbReference type="AlphaFoldDB" id="A0A1G7UFL5"/>
<dbReference type="InterPro" id="IPR000568">
    <property type="entry name" value="ATP_synth_F0_asu"/>
</dbReference>
<dbReference type="Pfam" id="PF00119">
    <property type="entry name" value="ATP-synt_A"/>
    <property type="match status" value="1"/>
</dbReference>
<comment type="subcellular location">
    <subcellularLocation>
        <location evidence="11 12">Cell membrane</location>
        <topology evidence="11 12">Multi-pass membrane protein</topology>
    </subcellularLocation>
    <subcellularLocation>
        <location evidence="1">Membrane</location>
        <topology evidence="1">Multi-pass membrane protein</topology>
    </subcellularLocation>
</comment>
<keyword evidence="10 11" id="KW-0066">ATP synthesis</keyword>
<dbReference type="PRINTS" id="PR00123">
    <property type="entry name" value="ATPASEA"/>
</dbReference>
<keyword evidence="4 11" id="KW-0138">CF(0)</keyword>
<dbReference type="PROSITE" id="PS00449">
    <property type="entry name" value="ATPASE_A"/>
    <property type="match status" value="1"/>
</dbReference>
<dbReference type="GO" id="GO:0046933">
    <property type="term" value="F:proton-transporting ATP synthase activity, rotational mechanism"/>
    <property type="evidence" value="ECO:0007669"/>
    <property type="project" value="UniProtKB-UniRule"/>
</dbReference>
<keyword evidence="11" id="KW-1003">Cell membrane</keyword>
<dbReference type="EMBL" id="FNCV01000001">
    <property type="protein sequence ID" value="SDG46108.1"/>
    <property type="molecule type" value="Genomic_DNA"/>
</dbReference>
<evidence type="ECO:0000256" key="7">
    <source>
        <dbReference type="ARBA" id="ARBA00022989"/>
    </source>
</evidence>
<sequence>MANPIHQFEITPIIPIHIGDLDLSFTNSALFMTVAVALSFAFFWVATRRVAVIPGRLQSIAELLYSFIANMIRDNAGKDGMKYFPFVLTLFLYVALGNMLGLLPYSFTFTSHILVTAALALVIFVGVTILGFARHGMGYFRMFFPEGAPLLTAPMLIPIEIISYLSRPFSLSVRLFANMTVGHIMLKVLAGFIISLGVFGIVPFAAVVGVTMLEIMIALIQAYVFTILTCIYLHDALHMH</sequence>
<evidence type="ECO:0000313" key="14">
    <source>
        <dbReference type="Proteomes" id="UP000217076"/>
    </source>
</evidence>
<evidence type="ECO:0000256" key="2">
    <source>
        <dbReference type="ARBA" id="ARBA00006810"/>
    </source>
</evidence>
<reference evidence="14" key="1">
    <citation type="submission" date="2016-10" db="EMBL/GenBank/DDBJ databases">
        <authorList>
            <person name="Varghese N."/>
            <person name="Submissions S."/>
        </authorList>
    </citation>
    <scope>NUCLEOTIDE SEQUENCE [LARGE SCALE GENOMIC DNA]</scope>
    <source>
        <strain evidence="14">930I</strain>
    </source>
</reference>
<dbReference type="InterPro" id="IPR035908">
    <property type="entry name" value="F0_ATP_A_sf"/>
</dbReference>